<dbReference type="OrthoDB" id="2410195at2759"/>
<dbReference type="KEGG" id="pco:PHACADRAFT_209657"/>
<dbReference type="AlphaFoldDB" id="K5WAC7"/>
<dbReference type="InParanoid" id="K5WAC7"/>
<evidence type="ECO:0000313" key="6">
    <source>
        <dbReference type="EMBL" id="EKM56175.1"/>
    </source>
</evidence>
<dbReference type="RefSeq" id="XP_007396469.1">
    <property type="nucleotide sequence ID" value="XM_007396407.1"/>
</dbReference>
<organism evidence="6 7">
    <name type="scientific">Phanerochaete carnosa (strain HHB-10118-sp)</name>
    <name type="common">White-rot fungus</name>
    <name type="synonym">Peniophora carnosa</name>
    <dbReference type="NCBI Taxonomy" id="650164"/>
    <lineage>
        <taxon>Eukaryota</taxon>
        <taxon>Fungi</taxon>
        <taxon>Dikarya</taxon>
        <taxon>Basidiomycota</taxon>
        <taxon>Agaricomycotina</taxon>
        <taxon>Agaricomycetes</taxon>
        <taxon>Polyporales</taxon>
        <taxon>Phanerochaetaceae</taxon>
        <taxon>Phanerochaete</taxon>
    </lineage>
</organism>
<dbReference type="Gene3D" id="3.40.50.150">
    <property type="entry name" value="Vaccinia Virus protein VP39"/>
    <property type="match status" value="1"/>
</dbReference>
<dbReference type="SUPFAM" id="SSF46785">
    <property type="entry name" value="Winged helix' DNA-binding domain"/>
    <property type="match status" value="1"/>
</dbReference>
<dbReference type="InterPro" id="IPR012967">
    <property type="entry name" value="COMT_dimerisation"/>
</dbReference>
<evidence type="ECO:0000256" key="3">
    <source>
        <dbReference type="ARBA" id="ARBA00022691"/>
    </source>
</evidence>
<dbReference type="InterPro" id="IPR016461">
    <property type="entry name" value="COMT-like"/>
</dbReference>
<proteinExistence type="predicted"/>
<dbReference type="Pfam" id="PF00891">
    <property type="entry name" value="Methyltransf_2"/>
    <property type="match status" value="1"/>
</dbReference>
<dbReference type="EMBL" id="JH930472">
    <property type="protein sequence ID" value="EKM56175.1"/>
    <property type="molecule type" value="Genomic_DNA"/>
</dbReference>
<dbReference type="InterPro" id="IPR029063">
    <property type="entry name" value="SAM-dependent_MTases_sf"/>
</dbReference>
<feature type="domain" description="O-methyltransferase dimerisation" evidence="5">
    <location>
        <begin position="74"/>
        <end position="153"/>
    </location>
</feature>
<evidence type="ECO:0000259" key="4">
    <source>
        <dbReference type="Pfam" id="PF00891"/>
    </source>
</evidence>
<keyword evidence="1" id="KW-0489">Methyltransferase</keyword>
<protein>
    <submittedName>
        <fullName evidence="6">Uncharacterized protein</fullName>
    </submittedName>
</protein>
<dbReference type="PANTHER" id="PTHR43712:SF2">
    <property type="entry name" value="O-METHYLTRANSFERASE CICE"/>
    <property type="match status" value="1"/>
</dbReference>
<dbReference type="HOGENOM" id="CLU_005533_0_3_1"/>
<dbReference type="Pfam" id="PF08100">
    <property type="entry name" value="Dimerisation"/>
    <property type="match status" value="1"/>
</dbReference>
<feature type="domain" description="O-methyltransferase C-terminal" evidence="4">
    <location>
        <begin position="266"/>
        <end position="381"/>
    </location>
</feature>
<sequence length="465" mass="51115">MSALDALVQIIANGVKDIQAKSAQRDTPYPTQDTPLGPESERLQSDLAAEAAPVVAAAWQLIATLKHPQSYLLDLAFLSFLSGSLSVAEAAYVPDVLREAGTKGLHVNDIAAVKNVDAGKLGRILRYLASRHIFEEVTPDVFRNNRISSALCTGKPVQEMLGSPIDRWDGTNGVAALISMTGENNQWGNAWLAEHLLDPATGHSQEPNEAAWQRAMRTKLTVFDWMELPEHALYLRKFGIAMRANTNAAEDAIATRGFEWASLPAGSLVVDVGGGVGNFTMALAKAHKHLRYVVQDRHAVVKEGEQLWKANMPDLIDRSTVQLQGHDFFAEQPIKNADVFALRYVTHNWSDKYANKILSHLRDAAQPTTKLVVIDHISDYMCRDSGTATDIPGAAKPQAPEPLLPHADSATGWKYSMDICMMSVANCQERTLGHFIELLKDAGWKLERVCRFEPPLPQQLVCSPL</sequence>
<keyword evidence="3" id="KW-0949">S-adenosyl-L-methionine</keyword>
<reference evidence="6 7" key="1">
    <citation type="journal article" date="2012" name="BMC Genomics">
        <title>Comparative genomics of the white-rot fungi, Phanerochaete carnosa and P. chrysosporium, to elucidate the genetic basis of the distinct wood types they colonize.</title>
        <authorList>
            <person name="Suzuki H."/>
            <person name="MacDonald J."/>
            <person name="Syed K."/>
            <person name="Salamov A."/>
            <person name="Hori C."/>
            <person name="Aerts A."/>
            <person name="Henrissat B."/>
            <person name="Wiebenga A."/>
            <person name="vanKuyk P.A."/>
            <person name="Barry K."/>
            <person name="Lindquist E."/>
            <person name="LaButti K."/>
            <person name="Lapidus A."/>
            <person name="Lucas S."/>
            <person name="Coutinho P."/>
            <person name="Gong Y."/>
            <person name="Samejima M."/>
            <person name="Mahadevan R."/>
            <person name="Abou-Zaid M."/>
            <person name="de Vries R.P."/>
            <person name="Igarashi K."/>
            <person name="Yadav J.S."/>
            <person name="Grigoriev I.V."/>
            <person name="Master E.R."/>
        </authorList>
    </citation>
    <scope>NUCLEOTIDE SEQUENCE [LARGE SCALE GENOMIC DNA]</scope>
    <source>
        <strain evidence="6 7">HHB-10118-sp</strain>
    </source>
</reference>
<dbReference type="GO" id="GO:0008171">
    <property type="term" value="F:O-methyltransferase activity"/>
    <property type="evidence" value="ECO:0007669"/>
    <property type="project" value="InterPro"/>
</dbReference>
<evidence type="ECO:0000256" key="1">
    <source>
        <dbReference type="ARBA" id="ARBA00022603"/>
    </source>
</evidence>
<dbReference type="GeneID" id="18912875"/>
<accession>K5WAC7</accession>
<dbReference type="Gene3D" id="1.10.10.10">
    <property type="entry name" value="Winged helix-like DNA-binding domain superfamily/Winged helix DNA-binding domain"/>
    <property type="match status" value="1"/>
</dbReference>
<gene>
    <name evidence="6" type="ORF">PHACADRAFT_209657</name>
</gene>
<dbReference type="InterPro" id="IPR036388">
    <property type="entry name" value="WH-like_DNA-bd_sf"/>
</dbReference>
<dbReference type="InterPro" id="IPR001077">
    <property type="entry name" value="COMT_C"/>
</dbReference>
<dbReference type="SUPFAM" id="SSF53335">
    <property type="entry name" value="S-adenosyl-L-methionine-dependent methyltransferases"/>
    <property type="match status" value="1"/>
</dbReference>
<evidence type="ECO:0000256" key="2">
    <source>
        <dbReference type="ARBA" id="ARBA00022679"/>
    </source>
</evidence>
<evidence type="ECO:0000259" key="5">
    <source>
        <dbReference type="Pfam" id="PF08100"/>
    </source>
</evidence>
<dbReference type="PROSITE" id="PS51683">
    <property type="entry name" value="SAM_OMT_II"/>
    <property type="match status" value="1"/>
</dbReference>
<dbReference type="PANTHER" id="PTHR43712">
    <property type="entry name" value="PUTATIVE (AFU_ORTHOLOGUE AFUA_4G14580)-RELATED"/>
    <property type="match status" value="1"/>
</dbReference>
<keyword evidence="2" id="KW-0808">Transferase</keyword>
<keyword evidence="7" id="KW-1185">Reference proteome</keyword>
<evidence type="ECO:0000313" key="7">
    <source>
        <dbReference type="Proteomes" id="UP000008370"/>
    </source>
</evidence>
<dbReference type="Proteomes" id="UP000008370">
    <property type="component" value="Unassembled WGS sequence"/>
</dbReference>
<dbReference type="GO" id="GO:0046983">
    <property type="term" value="F:protein dimerization activity"/>
    <property type="evidence" value="ECO:0007669"/>
    <property type="project" value="InterPro"/>
</dbReference>
<name>K5WAC7_PHACS</name>
<dbReference type="GO" id="GO:0032259">
    <property type="term" value="P:methylation"/>
    <property type="evidence" value="ECO:0007669"/>
    <property type="project" value="UniProtKB-KW"/>
</dbReference>
<dbReference type="InterPro" id="IPR036390">
    <property type="entry name" value="WH_DNA-bd_sf"/>
</dbReference>